<accession>A0A1W1XLJ0</accession>
<dbReference type="Proteomes" id="UP000192761">
    <property type="component" value="Unassembled WGS sequence"/>
</dbReference>
<gene>
    <name evidence="1" type="ORF">SAMN02745857_01885</name>
</gene>
<reference evidence="1 2" key="1">
    <citation type="submission" date="2017-04" db="EMBL/GenBank/DDBJ databases">
        <authorList>
            <person name="Afonso C.L."/>
            <person name="Miller P.J."/>
            <person name="Scott M.A."/>
            <person name="Spackman E."/>
            <person name="Goraichik I."/>
            <person name="Dimitrov K.M."/>
            <person name="Suarez D.L."/>
            <person name="Swayne D.E."/>
        </authorList>
    </citation>
    <scope>NUCLEOTIDE SEQUENCE [LARGE SCALE GENOMIC DNA]</scope>
    <source>
        <strain evidence="1 2">DSM 23236</strain>
    </source>
</reference>
<dbReference type="OrthoDB" id="9804872at2"/>
<name>A0A1W1XLJ0_9NEIS</name>
<sequence length="231" mass="25414">MTSRIITPAEFTTLIRPLLALPVSLAWPGYGSAVFFELGALTEPEGRRRLPSGEANIGIEWDWRVELGERVCFGSSNTRPEIAEGLSRLQGATLIDIAISGRIPELALHFASGYCLRSMVMVSGNPEWRIRLPDQNWLWARRGLLYCGTGESEPVSVEEEAALARADQTALRWGRLEHVNDACCRKCMAFVRLNGDGALLDFGCCTQPGGPHDGSAVHLWNTCPKFTPSDQ</sequence>
<evidence type="ECO:0000313" key="1">
    <source>
        <dbReference type="EMBL" id="SMC24378.1"/>
    </source>
</evidence>
<proteinExistence type="predicted"/>
<dbReference type="EMBL" id="FWXD01000009">
    <property type="protein sequence ID" value="SMC24378.1"/>
    <property type="molecule type" value="Genomic_DNA"/>
</dbReference>
<keyword evidence="2" id="KW-1185">Reference proteome</keyword>
<organism evidence="1 2">
    <name type="scientific">Andreprevotia lacus DSM 23236</name>
    <dbReference type="NCBI Taxonomy" id="1121001"/>
    <lineage>
        <taxon>Bacteria</taxon>
        <taxon>Pseudomonadati</taxon>
        <taxon>Pseudomonadota</taxon>
        <taxon>Betaproteobacteria</taxon>
        <taxon>Neisseriales</taxon>
        <taxon>Chitinibacteraceae</taxon>
        <taxon>Andreprevotia</taxon>
    </lineage>
</organism>
<protein>
    <submittedName>
        <fullName evidence="1">Uncharacterized protein</fullName>
    </submittedName>
</protein>
<dbReference type="STRING" id="1121001.SAMN02745857_01885"/>
<dbReference type="RefSeq" id="WP_084090536.1">
    <property type="nucleotide sequence ID" value="NZ_FWXD01000009.1"/>
</dbReference>
<dbReference type="AlphaFoldDB" id="A0A1W1XLJ0"/>
<evidence type="ECO:0000313" key="2">
    <source>
        <dbReference type="Proteomes" id="UP000192761"/>
    </source>
</evidence>